<comment type="PTM">
    <text evidence="6">Ubiquitinated in the presence of host E1 ubiquitin-activating enzyme, E2 ubiquitin-conjugating enzyme and ubiquitin.</text>
</comment>
<dbReference type="Pfam" id="PF20178">
    <property type="entry name" value="ToxA_N"/>
    <property type="match status" value="1"/>
</dbReference>
<keyword evidence="6" id="KW-0832">Ubl conjugation</keyword>
<organism evidence="9 10">
    <name type="scientific">Pseudomonas moorei</name>
    <dbReference type="NCBI Taxonomy" id="395599"/>
    <lineage>
        <taxon>Bacteria</taxon>
        <taxon>Pseudomonadati</taxon>
        <taxon>Pseudomonadota</taxon>
        <taxon>Gammaproteobacteria</taxon>
        <taxon>Pseudomonadales</taxon>
        <taxon>Pseudomonadaceae</taxon>
        <taxon>Pseudomonas</taxon>
    </lineage>
</organism>
<dbReference type="Gene3D" id="3.80.10.10">
    <property type="entry name" value="Ribonuclease Inhibitor"/>
    <property type="match status" value="3"/>
</dbReference>
<evidence type="ECO:0000256" key="4">
    <source>
        <dbReference type="ARBA" id="ARBA00022737"/>
    </source>
</evidence>
<dbReference type="SUPFAM" id="SSF52058">
    <property type="entry name" value="L domain-like"/>
    <property type="match status" value="2"/>
</dbReference>
<dbReference type="GO" id="GO:0005576">
    <property type="term" value="C:extracellular region"/>
    <property type="evidence" value="ECO:0007669"/>
    <property type="project" value="UniProtKB-UniRule"/>
</dbReference>
<proteinExistence type="inferred from homology"/>
<evidence type="ECO:0000313" key="9">
    <source>
        <dbReference type="EMBL" id="SDR04033.1"/>
    </source>
</evidence>
<keyword evidence="10" id="KW-1185">Reference proteome</keyword>
<dbReference type="EMBL" id="FNKJ01000003">
    <property type="protein sequence ID" value="SDR04033.1"/>
    <property type="molecule type" value="Genomic_DNA"/>
</dbReference>
<evidence type="ECO:0000313" key="10">
    <source>
        <dbReference type="Proteomes" id="UP000199570"/>
    </source>
</evidence>
<dbReference type="EC" id="2.3.2.27" evidence="2"/>
<dbReference type="RefSeq" id="WP_090322729.1">
    <property type="nucleotide sequence ID" value="NZ_FNKJ01000003.1"/>
</dbReference>
<dbReference type="GO" id="GO:0005737">
    <property type="term" value="C:cytoplasm"/>
    <property type="evidence" value="ECO:0007669"/>
    <property type="project" value="TreeGrafter"/>
</dbReference>
<dbReference type="Gene3D" id="1.20.58.360">
    <property type="entry name" value="Shigella T3SS effector IpaH defines"/>
    <property type="match status" value="1"/>
</dbReference>
<comment type="catalytic activity">
    <reaction evidence="1">
        <text>S-ubiquitinyl-[E2 ubiquitin-conjugating enzyme]-L-cysteine + [acceptor protein]-L-lysine = [E2 ubiquitin-conjugating enzyme]-L-cysteine + N(6)-ubiquitinyl-[acceptor protein]-L-lysine.</text>
        <dbReference type="EC" id="2.3.2.27"/>
    </reaction>
</comment>
<evidence type="ECO:0000256" key="3">
    <source>
        <dbReference type="ARBA" id="ARBA00022614"/>
    </source>
</evidence>
<dbReference type="Gene3D" id="1.20.1270.130">
    <property type="entry name" value="Shigella T3SS effector IpaH domain"/>
    <property type="match status" value="1"/>
</dbReference>
<feature type="compositionally biased region" description="Acidic residues" evidence="7">
    <location>
        <begin position="1903"/>
        <end position="1920"/>
    </location>
</feature>
<dbReference type="Pfam" id="PF13855">
    <property type="entry name" value="LRR_8"/>
    <property type="match status" value="1"/>
</dbReference>
<feature type="region of interest" description="Disordered" evidence="7">
    <location>
        <begin position="1898"/>
        <end position="1928"/>
    </location>
</feature>
<evidence type="ECO:0000256" key="7">
    <source>
        <dbReference type="SAM" id="MobiDB-lite"/>
    </source>
</evidence>
<dbReference type="InterPro" id="IPR029487">
    <property type="entry name" value="NEL_dom"/>
</dbReference>
<dbReference type="GO" id="GO:0061630">
    <property type="term" value="F:ubiquitin protein ligase activity"/>
    <property type="evidence" value="ECO:0007669"/>
    <property type="project" value="UniProtKB-EC"/>
</dbReference>
<evidence type="ECO:0000256" key="2">
    <source>
        <dbReference type="ARBA" id="ARBA00012483"/>
    </source>
</evidence>
<evidence type="ECO:0000256" key="6">
    <source>
        <dbReference type="PROSITE-ProRule" id="PRU01398"/>
    </source>
</evidence>
<dbReference type="InterPro" id="IPR003591">
    <property type="entry name" value="Leu-rich_rpt_typical-subtyp"/>
</dbReference>
<name>A0A1H1FSG8_9PSED</name>
<evidence type="ECO:0000256" key="5">
    <source>
        <dbReference type="ARBA" id="ARBA00023026"/>
    </source>
</evidence>
<dbReference type="PROSITE" id="PS52053">
    <property type="entry name" value="NEL"/>
    <property type="match status" value="1"/>
</dbReference>
<dbReference type="PANTHER" id="PTHR48051:SF1">
    <property type="entry name" value="RAS SUPPRESSOR PROTEIN 1"/>
    <property type="match status" value="1"/>
</dbReference>
<dbReference type="OrthoDB" id="1467561at2"/>
<dbReference type="InterPro" id="IPR032675">
    <property type="entry name" value="LRR_dom_sf"/>
</dbReference>
<comment type="similarity">
    <text evidence="6">Belongs to the LRR-containing bacterial E3 ligase family.</text>
</comment>
<keyword evidence="6" id="KW-0833">Ubl conjugation pathway</keyword>
<feature type="domain" description="NEL" evidence="8">
    <location>
        <begin position="1919"/>
        <end position="2209"/>
    </location>
</feature>
<dbReference type="Pfam" id="PF14496">
    <property type="entry name" value="NEL"/>
    <property type="match status" value="1"/>
</dbReference>
<gene>
    <name evidence="9" type="ORF">SAMN04490195_2883</name>
</gene>
<keyword evidence="6" id="KW-0964">Secreted</keyword>
<dbReference type="InterPro" id="IPR001611">
    <property type="entry name" value="Leu-rich_rpt"/>
</dbReference>
<evidence type="ECO:0000259" key="8">
    <source>
        <dbReference type="PROSITE" id="PS52053"/>
    </source>
</evidence>
<evidence type="ECO:0000256" key="1">
    <source>
        <dbReference type="ARBA" id="ARBA00000900"/>
    </source>
</evidence>
<accession>A0A1H1FSG8</accession>
<feature type="active site" description="Glycyl thioester intermediate" evidence="6">
    <location>
        <position position="2006"/>
    </location>
</feature>
<dbReference type="InterPro" id="IPR050216">
    <property type="entry name" value="LRR_domain-containing"/>
</dbReference>
<keyword evidence="3" id="KW-0433">Leucine-rich repeat</keyword>
<keyword evidence="5" id="KW-0843">Virulence</keyword>
<dbReference type="PROSITE" id="PS51450">
    <property type="entry name" value="LRR"/>
    <property type="match status" value="1"/>
</dbReference>
<keyword evidence="6" id="KW-0808">Transferase</keyword>
<dbReference type="Proteomes" id="UP000199570">
    <property type="component" value="Unassembled WGS sequence"/>
</dbReference>
<dbReference type="GO" id="GO:0016567">
    <property type="term" value="P:protein ubiquitination"/>
    <property type="evidence" value="ECO:0007669"/>
    <property type="project" value="InterPro"/>
</dbReference>
<reference evidence="10" key="1">
    <citation type="submission" date="2016-10" db="EMBL/GenBank/DDBJ databases">
        <authorList>
            <person name="Varghese N."/>
            <person name="Submissions S."/>
        </authorList>
    </citation>
    <scope>NUCLEOTIDE SEQUENCE [LARGE SCALE GENOMIC DNA]</scope>
    <source>
        <strain evidence="10">BS3775</strain>
    </source>
</reference>
<keyword evidence="6" id="KW-1035">Host cytoplasm</keyword>
<keyword evidence="4" id="KW-0677">Repeat</keyword>
<dbReference type="InterPro" id="IPR046673">
    <property type="entry name" value="ToxA_N"/>
</dbReference>
<dbReference type="PANTHER" id="PTHR48051">
    <property type="match status" value="1"/>
</dbReference>
<dbReference type="SMART" id="SM00369">
    <property type="entry name" value="LRR_TYP"/>
    <property type="match status" value="8"/>
</dbReference>
<protein>
    <recommendedName>
        <fullName evidence="2">RING-type E3 ubiquitin transferase</fullName>
        <ecNumber evidence="2">2.3.2.27</ecNumber>
    </recommendedName>
</protein>
<sequence>MPISPSRSSLSKSLRPGKSSIHSELISQMTPGWLIDAVPARRTAIKEAGTQPPNWYLGASLEQQRALAESYKRSFAAQTVLDKAMSTLQDIDTFAEPLLTEALKDRFGVEVDVHKTLLCLRRPLDIGVLEIEISTFEVLKLSLLQAALHNFEASECEAGAFHEQSGFVVETATPGTFQATALSLTVSQFLSLCRDLDIGAQYQTYVKAFLHQTDTQAEKSLRRNFITSQKAALRAAAEQALLKKDIEPDDYTMILSVIDGEVHPRLGDKQVWFRDLMLMKRRMTGCVVFSISEQYRYTDEFIVYIPHDPVQPLRRCSTAQLREAFKQQFTARDATRPASEPTDYQRFFSQFVAYADRPYYFSQFTRKAAGAATDPLHSIWVKVARVVPPFSTIAGIKELPPEQPFDREPVEDPYLDPVGTTREGVAGIWSANTDLWSYLYEQNRAKVIADARSHAVPTADVDAKARAEKLNHLLQFGMLGLNMVSMFVPVLGEVMLTVMAGQLLYESFEGVIEWSEGDRVAAKAHLIEVAENLALIGVMAGAGQGVARLGAVKPEPVIEHLEQVRRPDGKTRLWKPDLSAYECDVVLDHDAGPDALGLYRLNGRTFIRQAGKTYETTFEPTLKQWRIKHPADAQAWQPILEHNGHGAWRHTMERPLDWDRLTLLRRMGHTTEDLTDEQLLKIADASGVDDNALRKMHLDHLPPPPEWTEALRLFVADPGAPGTVAEPVAKLQRACPGLGESAAKRVLADASAEELARWQTTGRAPLNMLEQARWYVQQGRVSAAFAGLHLESMASADTQWLALHSLEKLPGWSGEVRLEIRDGHVDGPLIDGIGSQTAASRKYLVKKGPAYQAFDERGEELNGIPRDGDSFYASILHALPDEARQALGMPHVGQGADLRMTIVRYATEHRVELARLLEQRSGRNRAFKPPVRINERQLGYYASGRGQGVNPSLTTRVQDVYPALTDQQANGFILEQLRAGKSDAQIYSLLQARAREWEQLQSTLDQWVAVGTEQSALHSMLGGKAAVARNIKQCWRNSPLAAQHPGFSTLELVCDDPLPPLSADFSHVTDLHIRGQWVTDAVVEALSGRFPRLKNLRINATGNSFSNVPESLGSLQELTGLSLYSTAPYAADMPARLSALTRLEELSVYSTWGVPLALDVSPLRRLRMLDVLAPNMDQWPAGVLELPHLERLNLRGTAIRTLPDGLFEGHERLWSGLSLDWSNFSRENLAPAYEYVKNHPQHLIDLDEMVRGYCRTELRRLGDGLGRSSEDMFSQFLNQWPHAQARFEAIEAMSEQYQVLDRQLNDWTLRSMEAGLDVHEVVERTMATVSIRACWRNGAFNRYGAAAEASVLDLSNLELSGFPELPEGAFPQVQTMYLNGAQATAEKVRGFVRVFSELQRLDLRGSGLTDVPVAPGDLAKLTRLDLSGNRIVVTPAVQQGFEGMPSLQYLDMSDNPLHTLDVSAMGQLKAVNLRATDLKEWPTGAQDLPHLTWLDLRDSKIASLPEAVLQGDSVLKINLDGAPLNQQAKAALKAARARLEIAKGLPAGALERFAREAIPTTFPPAESGFSIAGDLLPLPEMPAADVVPNARRLQRLRPSLAEAEATQVIERMRANGASDVQIRQRIDHWEQAHAALTRRLNDWLYTRESRGPSWVISSRSRRLGALRILECWGEGLIASDGGATSVLSLNGLQLGDLPELPVDLPHVASLILTGTRLSAQGSNGFLKAFTRLETLELNGNDLDVVPEPVQSMVTLERLTASANRLRDTESLFSSLSHLERLRWLDLSYNELDTFDVSYFSQLEALDLRNNNLTEWPDGVLDADHLGILNLSGNDITSIPEQALDGSHETLIAGTDLSDNYNLLPESLDRLRSYREAGVHDTVLGISRSDLDEMIDDAAGQGEESGESVEPDEELPDEQPDAEQSKPWLSSAAPEDLAGKTRIWNQLAAEPDNAAFFHLLSRLQDTREFQVANADLTRRVWTVLEAAASNAELREVLFASSNTHGTCVDGRILTFSALESTMFTHNALLDIPVGRAGAKGRALLNLSRQLFRLDKVDDLASKAAVHAGQDQAEVRLGYRIGLTRGWSDGLDLPGQPRHMTYASGVSPQQLADARTTVMNAERSDAFYEDLIQRDYWLSYLRETYPEEVRKIDEAATAPEEGKAVDDEALISQLFDLAATRNAKLIELSRKEVEAIEHSSVAEPKPGPSNS</sequence>